<comment type="caution">
    <text evidence="1">The sequence shown here is derived from an EMBL/GenBank/DDBJ whole genome shotgun (WGS) entry which is preliminary data.</text>
</comment>
<dbReference type="EMBL" id="DSVQ01000016">
    <property type="protein sequence ID" value="HGT40041.1"/>
    <property type="molecule type" value="Genomic_DNA"/>
</dbReference>
<dbReference type="AlphaFoldDB" id="A0A7C4QJ12"/>
<organism evidence="1">
    <name type="scientific">Schlesneria paludicola</name>
    <dbReference type="NCBI Taxonomy" id="360056"/>
    <lineage>
        <taxon>Bacteria</taxon>
        <taxon>Pseudomonadati</taxon>
        <taxon>Planctomycetota</taxon>
        <taxon>Planctomycetia</taxon>
        <taxon>Planctomycetales</taxon>
        <taxon>Planctomycetaceae</taxon>
        <taxon>Schlesneria</taxon>
    </lineage>
</organism>
<accession>A0A7C4QJ12</accession>
<protein>
    <submittedName>
        <fullName evidence="1">Uncharacterized protein</fullName>
    </submittedName>
</protein>
<sequence>MRNAELATCAYAQLAWLSQQKRQALARDRFLVLAGASACEAQWLDVAEACHRLLVKFAPRHLLSSFASFAEAMHAEAVQQLVRATGRHCSYERAEHLLQELGFSPDAIEAGEPRHTWARELLTRPEWFQ</sequence>
<name>A0A7C4QJ12_9PLAN</name>
<proteinExistence type="predicted"/>
<gene>
    <name evidence="1" type="ORF">ENS64_12390</name>
</gene>
<evidence type="ECO:0000313" key="1">
    <source>
        <dbReference type="EMBL" id="HGT40041.1"/>
    </source>
</evidence>
<reference evidence="1" key="1">
    <citation type="journal article" date="2020" name="mSystems">
        <title>Genome- and Community-Level Interaction Insights into Carbon Utilization and Element Cycling Functions of Hydrothermarchaeota in Hydrothermal Sediment.</title>
        <authorList>
            <person name="Zhou Z."/>
            <person name="Liu Y."/>
            <person name="Xu W."/>
            <person name="Pan J."/>
            <person name="Luo Z.H."/>
            <person name="Li M."/>
        </authorList>
    </citation>
    <scope>NUCLEOTIDE SEQUENCE [LARGE SCALE GENOMIC DNA]</scope>
    <source>
        <strain evidence="1">SpSt-508</strain>
    </source>
</reference>